<protein>
    <submittedName>
        <fullName evidence="2">Uncharacterized protein</fullName>
    </submittedName>
</protein>
<feature type="region of interest" description="Disordered" evidence="1">
    <location>
        <begin position="331"/>
        <end position="365"/>
    </location>
</feature>
<name>A0A6A6JUR3_WESOR</name>
<dbReference type="AlphaFoldDB" id="A0A6A6JUR3"/>
<keyword evidence="3" id="KW-1185">Reference proteome</keyword>
<sequence length="421" mass="46738">METMTNLVVAKEPGAPKTLPPLIFEPMVIHLDDEDSVCSSPVSECGCESPEEPLPSLSGISVDSGEVLQVQPSPLAIILEEYRTALTAEVPSLELCEAYEQAVISYLYYNPATVEDVELLIPEFNIKPYTITGKLASNIGYFHGKGRISEQQVEDIYVALIAQGDPEVNEVFEKVRSAVIHFKRQAEENRASWREYMKQCRQYAGWCSVQQQQQQQALDMWNSAMLGNTQPLAEAQPKKKKKKKSTWVPEPEIDLETLDEWGRVEAQQKGAEKLFRHWKKKYTVRIPVNETRTVVASVTPPSEAEVAKFDDVENGGSWSQTKASSDCLFESEDEVESTGASTRAAAAGVLPSRPSSDQEDHLPSHSYLSGGKAVAAILSDEPSSHLPRGRLSLVVITHLHFAYHFTLGEEAIGHKSSYFIL</sequence>
<proteinExistence type="predicted"/>
<organism evidence="2 3">
    <name type="scientific">Westerdykella ornata</name>
    <dbReference type="NCBI Taxonomy" id="318751"/>
    <lineage>
        <taxon>Eukaryota</taxon>
        <taxon>Fungi</taxon>
        <taxon>Dikarya</taxon>
        <taxon>Ascomycota</taxon>
        <taxon>Pezizomycotina</taxon>
        <taxon>Dothideomycetes</taxon>
        <taxon>Pleosporomycetidae</taxon>
        <taxon>Pleosporales</taxon>
        <taxon>Sporormiaceae</taxon>
        <taxon>Westerdykella</taxon>
    </lineage>
</organism>
<gene>
    <name evidence="2" type="ORF">EI97DRAFT_440297</name>
</gene>
<dbReference type="RefSeq" id="XP_033656318.1">
    <property type="nucleotide sequence ID" value="XM_033799616.1"/>
</dbReference>
<evidence type="ECO:0000256" key="1">
    <source>
        <dbReference type="SAM" id="MobiDB-lite"/>
    </source>
</evidence>
<dbReference type="Proteomes" id="UP000800097">
    <property type="component" value="Unassembled WGS sequence"/>
</dbReference>
<evidence type="ECO:0000313" key="2">
    <source>
        <dbReference type="EMBL" id="KAF2278779.1"/>
    </source>
</evidence>
<feature type="compositionally biased region" description="Low complexity" evidence="1">
    <location>
        <begin position="337"/>
        <end position="348"/>
    </location>
</feature>
<dbReference type="GeneID" id="54552791"/>
<dbReference type="OrthoDB" id="3675680at2759"/>
<evidence type="ECO:0000313" key="3">
    <source>
        <dbReference type="Proteomes" id="UP000800097"/>
    </source>
</evidence>
<dbReference type="EMBL" id="ML986487">
    <property type="protein sequence ID" value="KAF2278779.1"/>
    <property type="molecule type" value="Genomic_DNA"/>
</dbReference>
<accession>A0A6A6JUR3</accession>
<reference evidence="2" key="1">
    <citation type="journal article" date="2020" name="Stud. Mycol.">
        <title>101 Dothideomycetes genomes: a test case for predicting lifestyles and emergence of pathogens.</title>
        <authorList>
            <person name="Haridas S."/>
            <person name="Albert R."/>
            <person name="Binder M."/>
            <person name="Bloem J."/>
            <person name="Labutti K."/>
            <person name="Salamov A."/>
            <person name="Andreopoulos B."/>
            <person name="Baker S."/>
            <person name="Barry K."/>
            <person name="Bills G."/>
            <person name="Bluhm B."/>
            <person name="Cannon C."/>
            <person name="Castanera R."/>
            <person name="Culley D."/>
            <person name="Daum C."/>
            <person name="Ezra D."/>
            <person name="Gonzalez J."/>
            <person name="Henrissat B."/>
            <person name="Kuo A."/>
            <person name="Liang C."/>
            <person name="Lipzen A."/>
            <person name="Lutzoni F."/>
            <person name="Magnuson J."/>
            <person name="Mondo S."/>
            <person name="Nolan M."/>
            <person name="Ohm R."/>
            <person name="Pangilinan J."/>
            <person name="Park H.-J."/>
            <person name="Ramirez L."/>
            <person name="Alfaro M."/>
            <person name="Sun H."/>
            <person name="Tritt A."/>
            <person name="Yoshinaga Y."/>
            <person name="Zwiers L.-H."/>
            <person name="Turgeon B."/>
            <person name="Goodwin S."/>
            <person name="Spatafora J."/>
            <person name="Crous P."/>
            <person name="Grigoriev I."/>
        </authorList>
    </citation>
    <scope>NUCLEOTIDE SEQUENCE</scope>
    <source>
        <strain evidence="2">CBS 379.55</strain>
    </source>
</reference>